<dbReference type="PANTHER" id="PTHR30386:SF26">
    <property type="entry name" value="TRANSPORT PROTEIN COMB"/>
    <property type="match status" value="1"/>
</dbReference>
<dbReference type="SUPFAM" id="SSF111369">
    <property type="entry name" value="HlyD-like secretion proteins"/>
    <property type="match status" value="1"/>
</dbReference>
<dbReference type="InterPro" id="IPR058625">
    <property type="entry name" value="MdtA-like_BSH"/>
</dbReference>
<evidence type="ECO:0000259" key="7">
    <source>
        <dbReference type="Pfam" id="PF25963"/>
    </source>
</evidence>
<comment type="subcellular location">
    <subcellularLocation>
        <location evidence="1">Membrane</location>
        <topology evidence="1">Single-pass membrane protein</topology>
    </subcellularLocation>
</comment>
<dbReference type="Proteomes" id="UP000663088">
    <property type="component" value="Chromosome"/>
</dbReference>
<organism evidence="8 9">
    <name type="scientific">Candidatus Methylacidiphilum infernorum</name>
    <dbReference type="NCBI Taxonomy" id="511746"/>
    <lineage>
        <taxon>Bacteria</taxon>
        <taxon>Pseudomonadati</taxon>
        <taxon>Verrucomicrobiota</taxon>
        <taxon>Methylacidiphilae</taxon>
        <taxon>Methylacidiphilales</taxon>
        <taxon>Methylacidiphilaceae</taxon>
        <taxon>Methylacidiphilum (ex Ratnadevi et al. 2023)</taxon>
    </lineage>
</organism>
<protein>
    <submittedName>
        <fullName evidence="8">HlyD family secretion protein</fullName>
    </submittedName>
</protein>
<reference evidence="8 9" key="1">
    <citation type="submission" date="2020-12" db="EMBL/GenBank/DDBJ databases">
        <authorList>
            <person name="Awala S.I."/>
            <person name="Gwak J.-H."/>
            <person name="Kim S.-J."/>
            <person name="Rhee S.-K."/>
        </authorList>
    </citation>
    <scope>NUCLEOTIDE SEQUENCE [LARGE SCALE GENOMIC DNA]</scope>
    <source>
        <strain evidence="8 9">IT5</strain>
    </source>
</reference>
<gene>
    <name evidence="8" type="ORF">EM20IM_08540</name>
</gene>
<keyword evidence="9" id="KW-1185">Reference proteome</keyword>
<dbReference type="EMBL" id="CP065956">
    <property type="protein sequence ID" value="QSR86528.1"/>
    <property type="molecule type" value="Genomic_DNA"/>
</dbReference>
<evidence type="ECO:0000256" key="1">
    <source>
        <dbReference type="ARBA" id="ARBA00004167"/>
    </source>
</evidence>
<evidence type="ECO:0000259" key="6">
    <source>
        <dbReference type="Pfam" id="PF25917"/>
    </source>
</evidence>
<keyword evidence="2 5" id="KW-0812">Transmembrane</keyword>
<accession>A0ABX7PV22</accession>
<dbReference type="InterPro" id="IPR058634">
    <property type="entry name" value="AaeA-lik-b-barrel"/>
</dbReference>
<keyword evidence="4 5" id="KW-0472">Membrane</keyword>
<dbReference type="Pfam" id="PF25917">
    <property type="entry name" value="BSH_RND"/>
    <property type="match status" value="1"/>
</dbReference>
<dbReference type="PANTHER" id="PTHR30386">
    <property type="entry name" value="MEMBRANE FUSION SUBUNIT OF EMRAB-TOLC MULTIDRUG EFFLUX PUMP"/>
    <property type="match status" value="1"/>
</dbReference>
<evidence type="ECO:0000256" key="4">
    <source>
        <dbReference type="ARBA" id="ARBA00023136"/>
    </source>
</evidence>
<dbReference type="InterPro" id="IPR050739">
    <property type="entry name" value="MFP"/>
</dbReference>
<proteinExistence type="predicted"/>
<evidence type="ECO:0000256" key="5">
    <source>
        <dbReference type="SAM" id="Phobius"/>
    </source>
</evidence>
<name>A0ABX7PV22_9BACT</name>
<evidence type="ECO:0000256" key="2">
    <source>
        <dbReference type="ARBA" id="ARBA00022692"/>
    </source>
</evidence>
<feature type="transmembrane region" description="Helical" evidence="5">
    <location>
        <begin position="12"/>
        <end position="30"/>
    </location>
</feature>
<evidence type="ECO:0000256" key="3">
    <source>
        <dbReference type="ARBA" id="ARBA00022989"/>
    </source>
</evidence>
<evidence type="ECO:0000313" key="9">
    <source>
        <dbReference type="Proteomes" id="UP000663088"/>
    </source>
</evidence>
<feature type="domain" description="p-hydroxybenzoic acid efflux pump subunit AaeA-like beta-barrel" evidence="7">
    <location>
        <begin position="183"/>
        <end position="270"/>
    </location>
</feature>
<dbReference type="Pfam" id="PF25963">
    <property type="entry name" value="Beta-barrel_AAEA"/>
    <property type="match status" value="1"/>
</dbReference>
<feature type="transmembrane region" description="Helical" evidence="5">
    <location>
        <begin position="282"/>
        <end position="301"/>
    </location>
</feature>
<dbReference type="Gene3D" id="2.40.30.170">
    <property type="match status" value="1"/>
</dbReference>
<keyword evidence="3 5" id="KW-1133">Transmembrane helix</keyword>
<evidence type="ECO:0000313" key="8">
    <source>
        <dbReference type="EMBL" id="QSR86528.1"/>
    </source>
</evidence>
<feature type="domain" description="Multidrug resistance protein MdtA-like barrel-sandwich hybrid" evidence="6">
    <location>
        <begin position="53"/>
        <end position="177"/>
    </location>
</feature>
<sequence length="320" mass="36737">MMHWLMVFSKTSSRFILVWLIFSGGLFFFWKSMLERSIYQQTEDAYITSHVLRISSKVSGYVEKVLVDDNLKVKKGELMVKIDPRDYLARVAFADAFRILAQTEWLRLRQLSVLNALSAFNYDLTLASNLITRSILRLESLSLGYTDIYCPLEGKITNKRVEPGDYVSTGQYLFSIVSDDSWVVGNFKEKQLNKIRPGQPALVKIAAYPQRWLTAHVDSIQKGTKNAFSSYSPEDLTLNYVKTSQRVPVKVLLDEPLPKDYTNLGPWMTVTLRVQVGKDNPVYPLSLLYSLLTLTLIWFLWKMAKKFLPGKFQKLDSSTS</sequence>
<dbReference type="Gene3D" id="2.40.50.100">
    <property type="match status" value="1"/>
</dbReference>